<dbReference type="InterPro" id="IPR004090">
    <property type="entry name" value="Chemotax_Me-accpt_rcpt"/>
</dbReference>
<dbReference type="SMART" id="SM00304">
    <property type="entry name" value="HAMP"/>
    <property type="match status" value="1"/>
</dbReference>
<feature type="transmembrane region" description="Helical" evidence="4">
    <location>
        <begin position="184"/>
        <end position="206"/>
    </location>
</feature>
<evidence type="ECO:0000313" key="8">
    <source>
        <dbReference type="Proteomes" id="UP000033774"/>
    </source>
</evidence>
<keyword evidence="4" id="KW-0812">Transmembrane</keyword>
<dbReference type="CDD" id="cd06225">
    <property type="entry name" value="HAMP"/>
    <property type="match status" value="1"/>
</dbReference>
<feature type="domain" description="HAMP" evidence="6">
    <location>
        <begin position="207"/>
        <end position="260"/>
    </location>
</feature>
<evidence type="ECO:0000259" key="6">
    <source>
        <dbReference type="PROSITE" id="PS50885"/>
    </source>
</evidence>
<evidence type="ECO:0000256" key="4">
    <source>
        <dbReference type="SAM" id="Phobius"/>
    </source>
</evidence>
<feature type="domain" description="Methyl-accepting transducer" evidence="5">
    <location>
        <begin position="293"/>
        <end position="536"/>
    </location>
</feature>
<dbReference type="AlphaFoldDB" id="A0A0F3IQ35"/>
<dbReference type="PROSITE" id="PS50885">
    <property type="entry name" value="HAMP"/>
    <property type="match status" value="1"/>
</dbReference>
<keyword evidence="8" id="KW-1185">Reference proteome</keyword>
<name>A0A0F3IQ35_9PROT</name>
<dbReference type="SMART" id="SM00283">
    <property type="entry name" value="MA"/>
    <property type="match status" value="1"/>
</dbReference>
<dbReference type="EMBL" id="LAJY01000500">
    <property type="protein sequence ID" value="KJV08653.1"/>
    <property type="molecule type" value="Genomic_DNA"/>
</dbReference>
<keyword evidence="4" id="KW-1133">Transmembrane helix</keyword>
<evidence type="ECO:0008006" key="9">
    <source>
        <dbReference type="Google" id="ProtNLM"/>
    </source>
</evidence>
<evidence type="ECO:0000256" key="3">
    <source>
        <dbReference type="PROSITE-ProRule" id="PRU00284"/>
    </source>
</evidence>
<comment type="caution">
    <text evidence="7">The sequence shown here is derived from an EMBL/GenBank/DDBJ whole genome shotgun (WGS) entry which is preliminary data.</text>
</comment>
<proteinExistence type="inferred from homology"/>
<dbReference type="GO" id="GO:0007165">
    <property type="term" value="P:signal transduction"/>
    <property type="evidence" value="ECO:0007669"/>
    <property type="project" value="UniProtKB-KW"/>
</dbReference>
<dbReference type="SUPFAM" id="SSF58104">
    <property type="entry name" value="Methyl-accepting chemotaxis protein (MCP) signaling domain"/>
    <property type="match status" value="1"/>
</dbReference>
<dbReference type="Gene3D" id="6.10.340.10">
    <property type="match status" value="1"/>
</dbReference>
<dbReference type="PANTHER" id="PTHR32089">
    <property type="entry name" value="METHYL-ACCEPTING CHEMOTAXIS PROTEIN MCPB"/>
    <property type="match status" value="1"/>
</dbReference>
<organism evidence="7 8">
    <name type="scientific">Elstera litoralis</name>
    <dbReference type="NCBI Taxonomy" id="552518"/>
    <lineage>
        <taxon>Bacteria</taxon>
        <taxon>Pseudomonadati</taxon>
        <taxon>Pseudomonadota</taxon>
        <taxon>Alphaproteobacteria</taxon>
        <taxon>Rhodospirillales</taxon>
        <taxon>Rhodospirillaceae</taxon>
        <taxon>Elstera</taxon>
    </lineage>
</organism>
<dbReference type="Pfam" id="PF00015">
    <property type="entry name" value="MCPsignal"/>
    <property type="match status" value="1"/>
</dbReference>
<evidence type="ECO:0000256" key="1">
    <source>
        <dbReference type="ARBA" id="ARBA00023224"/>
    </source>
</evidence>
<dbReference type="GO" id="GO:0016020">
    <property type="term" value="C:membrane"/>
    <property type="evidence" value="ECO:0007669"/>
    <property type="project" value="InterPro"/>
</dbReference>
<dbReference type="PATRIC" id="fig|552518.3.peg.3224"/>
<evidence type="ECO:0000256" key="2">
    <source>
        <dbReference type="ARBA" id="ARBA00029447"/>
    </source>
</evidence>
<protein>
    <recommendedName>
        <fullName evidence="9">Chemotaxis protein</fullName>
    </recommendedName>
</protein>
<dbReference type="PANTHER" id="PTHR32089:SF112">
    <property type="entry name" value="LYSOZYME-LIKE PROTEIN-RELATED"/>
    <property type="match status" value="1"/>
</dbReference>
<reference evidence="7 8" key="1">
    <citation type="submission" date="2015-03" db="EMBL/GenBank/DDBJ databases">
        <title>Draft genome sequence of Elstera litoralis.</title>
        <authorList>
            <person name="Rahalkar M.C."/>
            <person name="Dhakephalkar P.K."/>
            <person name="Pore S.D."/>
            <person name="Arora P."/>
            <person name="Kapse N.G."/>
            <person name="Pandit P.S."/>
        </authorList>
    </citation>
    <scope>NUCLEOTIDE SEQUENCE [LARGE SCALE GENOMIC DNA]</scope>
    <source>
        <strain evidence="7 8">Dia-1</strain>
    </source>
</reference>
<dbReference type="PRINTS" id="PR00260">
    <property type="entry name" value="CHEMTRNSDUCR"/>
</dbReference>
<dbReference type="GO" id="GO:0004888">
    <property type="term" value="F:transmembrane signaling receptor activity"/>
    <property type="evidence" value="ECO:0007669"/>
    <property type="project" value="InterPro"/>
</dbReference>
<evidence type="ECO:0000259" key="5">
    <source>
        <dbReference type="PROSITE" id="PS50111"/>
    </source>
</evidence>
<keyword evidence="4" id="KW-0472">Membrane</keyword>
<dbReference type="InterPro" id="IPR004089">
    <property type="entry name" value="MCPsignal_dom"/>
</dbReference>
<dbReference type="Pfam" id="PF00672">
    <property type="entry name" value="HAMP"/>
    <property type="match status" value="1"/>
</dbReference>
<dbReference type="GO" id="GO:0006935">
    <property type="term" value="P:chemotaxis"/>
    <property type="evidence" value="ECO:0007669"/>
    <property type="project" value="InterPro"/>
</dbReference>
<evidence type="ECO:0000313" key="7">
    <source>
        <dbReference type="EMBL" id="KJV08653.1"/>
    </source>
</evidence>
<keyword evidence="1 3" id="KW-0807">Transducer</keyword>
<dbReference type="Proteomes" id="UP000033774">
    <property type="component" value="Unassembled WGS sequence"/>
</dbReference>
<dbReference type="PROSITE" id="PS50111">
    <property type="entry name" value="CHEMOTAXIS_TRANSDUC_2"/>
    <property type="match status" value="1"/>
</dbReference>
<dbReference type="Pfam" id="PF12729">
    <property type="entry name" value="4HB_MCP_1"/>
    <property type="match status" value="1"/>
</dbReference>
<gene>
    <name evidence="7" type="ORF">VZ95_16395</name>
</gene>
<sequence length="556" mass="58163">MSIRTKLILSILTLSLVLILSSLIGVLKLSDTRNSLDAVISQHVPNFMLLQEIRSEILAFRIAEAQHILAFDFQDTVDAEAVLKRTSAAIEAKITGYQAAEPGADAQRRIDGILTAWTALLGQNKTLIDLSGSQRTIEAGTLFRLEGKKSFDALLVLIDGELARARSISDQSAASAVQEAGSSVALVLAFLGCAVALGAAVIVYILKGVSAPILHMTLAMRALAQREYGHAIPHLARRDEIGAMATALDVFRTEMQTAERLTAAQLQEAATKLARQAEIDALVLGFDRSASETVEALAGAATELHATAQSMTETAAHAGHQAESVSDASLQANGNVQTVAAAAEELSASISEVSRQVQQSMVIAETAQKDAVQTAEQVRNLAEAAQRIGEVVGLINNIAGQTNLLALNATIEAARAGEAGKGFAVVASEVKNLAAQTARATEEISTQVQAVQSETGAVVAAIRTIGETIQQMNAITATVSDAVAQQNAATREISQNVQQAASSTQSVAFSIAGVTSGAAQTGAAAAEVLNSADGLARESTRLRQDVESFLSNIRRV</sequence>
<comment type="similarity">
    <text evidence="2">Belongs to the methyl-accepting chemotaxis (MCP) protein family.</text>
</comment>
<dbReference type="InterPro" id="IPR024478">
    <property type="entry name" value="HlyB_4HB_MCP"/>
</dbReference>
<accession>A0A0F3IQ35</accession>
<dbReference type="InterPro" id="IPR003660">
    <property type="entry name" value="HAMP_dom"/>
</dbReference>
<dbReference type="Gene3D" id="1.10.287.950">
    <property type="entry name" value="Methyl-accepting chemotaxis protein"/>
    <property type="match status" value="1"/>
</dbReference>